<dbReference type="PANTHER" id="PTHR11365:SF23">
    <property type="entry name" value="HYPOTHETICAL 5-OXOPROLINASE (EUROFUNG)-RELATED"/>
    <property type="match status" value="1"/>
</dbReference>
<organism evidence="2">
    <name type="scientific">marine metagenome</name>
    <dbReference type="NCBI Taxonomy" id="408172"/>
    <lineage>
        <taxon>unclassified sequences</taxon>
        <taxon>metagenomes</taxon>
        <taxon>ecological metagenomes</taxon>
    </lineage>
</organism>
<feature type="non-terminal residue" evidence="2">
    <location>
        <position position="120"/>
    </location>
</feature>
<reference evidence="2" key="1">
    <citation type="submission" date="2018-05" db="EMBL/GenBank/DDBJ databases">
        <authorList>
            <person name="Lanie J.A."/>
            <person name="Ng W.-L."/>
            <person name="Kazmierczak K.M."/>
            <person name="Andrzejewski T.M."/>
            <person name="Davidsen T.M."/>
            <person name="Wayne K.J."/>
            <person name="Tettelin H."/>
            <person name="Glass J.I."/>
            <person name="Rusch D."/>
            <person name="Podicherti R."/>
            <person name="Tsui H.-C.T."/>
            <person name="Winkler M.E."/>
        </authorList>
    </citation>
    <scope>NUCLEOTIDE SEQUENCE</scope>
</reference>
<proteinExistence type="predicted"/>
<dbReference type="GO" id="GO:0005829">
    <property type="term" value="C:cytosol"/>
    <property type="evidence" value="ECO:0007669"/>
    <property type="project" value="TreeGrafter"/>
</dbReference>
<protein>
    <recommendedName>
        <fullName evidence="1">Hydantoinase B/oxoprolinase domain-containing protein</fullName>
    </recommendedName>
</protein>
<evidence type="ECO:0000259" key="1">
    <source>
        <dbReference type="Pfam" id="PF02538"/>
    </source>
</evidence>
<name>A0A383D4T1_9ZZZZ</name>
<dbReference type="EMBL" id="UINC01214195">
    <property type="protein sequence ID" value="SVE39314.1"/>
    <property type="molecule type" value="Genomic_DNA"/>
</dbReference>
<dbReference type="PANTHER" id="PTHR11365">
    <property type="entry name" value="5-OXOPROLINASE RELATED"/>
    <property type="match status" value="1"/>
</dbReference>
<dbReference type="GO" id="GO:0017168">
    <property type="term" value="F:5-oxoprolinase (ATP-hydrolyzing) activity"/>
    <property type="evidence" value="ECO:0007669"/>
    <property type="project" value="TreeGrafter"/>
</dbReference>
<accession>A0A383D4T1</accession>
<dbReference type="Pfam" id="PF02538">
    <property type="entry name" value="Hydantoinase_B"/>
    <property type="match status" value="1"/>
</dbReference>
<gene>
    <name evidence="2" type="ORF">METZ01_LOCUS492168</name>
</gene>
<evidence type="ECO:0000313" key="2">
    <source>
        <dbReference type="EMBL" id="SVE39314.1"/>
    </source>
</evidence>
<sequence>MKKFNELDPITVEIQWNRLISIMDEVDIALVRTSFSTIVGETRDFAVIILDKYGRSLAQSQLSSPAFTVHLPSTVKHLLEVFPAKDLEKGDVLITNDPWIGTGHLPDLSIIMPVFYNSKL</sequence>
<dbReference type="GO" id="GO:0006749">
    <property type="term" value="P:glutathione metabolic process"/>
    <property type="evidence" value="ECO:0007669"/>
    <property type="project" value="TreeGrafter"/>
</dbReference>
<dbReference type="InterPro" id="IPR045079">
    <property type="entry name" value="Oxoprolinase-like"/>
</dbReference>
<feature type="domain" description="Hydantoinase B/oxoprolinase" evidence="1">
    <location>
        <begin position="8"/>
        <end position="118"/>
    </location>
</feature>
<dbReference type="InterPro" id="IPR003692">
    <property type="entry name" value="Hydantoinase_B"/>
</dbReference>
<dbReference type="AlphaFoldDB" id="A0A383D4T1"/>